<feature type="transmembrane region" description="Helical" evidence="4">
    <location>
        <begin position="71"/>
        <end position="89"/>
    </location>
</feature>
<sequence>MTSSFFSLLLIAGAIQGFAFNAFTFLKQKKVSKVILYLNLMVLFLSLNNLQAWLIDNGYRSDFFFIKWLKVPWYMLLFPMFYLFLIHYMQVESRLRKLLRISIFIFSIEMILRVAIMYYTYYFIEGLDSYLIVSYTNAEEIFNAVFGIIIVYKSSFLVFKQKERYQYILSYDDINWIKVFLRLGALIIAFWIMAIVIHNVTGNMSAYVPLRLGTSVLLYWIGYQGFFRYKIVKDRISLRNYISNDRIQSLTIALPRDNTISSKHERDFEKINQYITSEQRFLDAQLTMNILAQELYMSPSHVSKIINNYSDYNFSDYINSYRVEQAKKLLADNDFDSYTMVAIGLECGFNSKSTFYTAFKKLTNLTPTQYRERY</sequence>
<keyword evidence="4" id="KW-0472">Membrane</keyword>
<keyword evidence="3" id="KW-0804">Transcription</keyword>
<dbReference type="RefSeq" id="WP_349241634.1">
    <property type="nucleotide sequence ID" value="NZ_JAVTTO010000003.1"/>
</dbReference>
<dbReference type="PANTHER" id="PTHR43280:SF29">
    <property type="entry name" value="ARAC-FAMILY TRANSCRIPTIONAL REGULATOR"/>
    <property type="match status" value="1"/>
</dbReference>
<evidence type="ECO:0000256" key="1">
    <source>
        <dbReference type="ARBA" id="ARBA00023015"/>
    </source>
</evidence>
<evidence type="ECO:0000256" key="3">
    <source>
        <dbReference type="ARBA" id="ARBA00023163"/>
    </source>
</evidence>
<dbReference type="Proteomes" id="UP001257277">
    <property type="component" value="Unassembled WGS sequence"/>
</dbReference>
<organism evidence="6 7">
    <name type="scientific">Asprobacillus argus</name>
    <dbReference type="NCBI Taxonomy" id="3076534"/>
    <lineage>
        <taxon>Bacteria</taxon>
        <taxon>Pseudomonadati</taxon>
        <taxon>Bacteroidota</taxon>
        <taxon>Flavobacteriia</taxon>
        <taxon>Flavobacteriales</taxon>
        <taxon>Flavobacteriaceae</taxon>
        <taxon>Asprobacillus</taxon>
    </lineage>
</organism>
<feature type="transmembrane region" description="Helical" evidence="4">
    <location>
        <begin position="206"/>
        <end position="227"/>
    </location>
</feature>
<dbReference type="InterPro" id="IPR009057">
    <property type="entry name" value="Homeodomain-like_sf"/>
</dbReference>
<keyword evidence="2" id="KW-0238">DNA-binding</keyword>
<evidence type="ECO:0000259" key="5">
    <source>
        <dbReference type="PROSITE" id="PS01124"/>
    </source>
</evidence>
<keyword evidence="4" id="KW-1133">Transmembrane helix</keyword>
<evidence type="ECO:0000256" key="4">
    <source>
        <dbReference type="SAM" id="Phobius"/>
    </source>
</evidence>
<dbReference type="SMART" id="SM00342">
    <property type="entry name" value="HTH_ARAC"/>
    <property type="match status" value="1"/>
</dbReference>
<gene>
    <name evidence="6" type="ORF">RQM59_08280</name>
</gene>
<keyword evidence="4" id="KW-0812">Transmembrane</keyword>
<proteinExistence type="predicted"/>
<evidence type="ECO:0000313" key="7">
    <source>
        <dbReference type="Proteomes" id="UP001257277"/>
    </source>
</evidence>
<evidence type="ECO:0000256" key="2">
    <source>
        <dbReference type="ARBA" id="ARBA00023125"/>
    </source>
</evidence>
<reference evidence="6 7" key="1">
    <citation type="submission" date="2023-09" db="EMBL/GenBank/DDBJ databases">
        <title>Novel taxa isolated from Blanes Bay.</title>
        <authorList>
            <person name="Rey-Velasco X."/>
            <person name="Lucena T."/>
        </authorList>
    </citation>
    <scope>NUCLEOTIDE SEQUENCE [LARGE SCALE GENOMIC DNA]</scope>
    <source>
        <strain evidence="6 7">S356</strain>
    </source>
</reference>
<dbReference type="SUPFAM" id="SSF46689">
    <property type="entry name" value="Homeodomain-like"/>
    <property type="match status" value="1"/>
</dbReference>
<dbReference type="Pfam" id="PF12833">
    <property type="entry name" value="HTH_18"/>
    <property type="match status" value="1"/>
</dbReference>
<dbReference type="Gene3D" id="1.10.10.60">
    <property type="entry name" value="Homeodomain-like"/>
    <property type="match status" value="2"/>
</dbReference>
<feature type="transmembrane region" description="Helical" evidence="4">
    <location>
        <begin position="6"/>
        <end position="23"/>
    </location>
</feature>
<dbReference type="PROSITE" id="PS00041">
    <property type="entry name" value="HTH_ARAC_FAMILY_1"/>
    <property type="match status" value="1"/>
</dbReference>
<dbReference type="PROSITE" id="PS01124">
    <property type="entry name" value="HTH_ARAC_FAMILY_2"/>
    <property type="match status" value="1"/>
</dbReference>
<dbReference type="PANTHER" id="PTHR43280">
    <property type="entry name" value="ARAC-FAMILY TRANSCRIPTIONAL REGULATOR"/>
    <property type="match status" value="1"/>
</dbReference>
<keyword evidence="7" id="KW-1185">Reference proteome</keyword>
<keyword evidence="1" id="KW-0805">Transcription regulation</keyword>
<name>A0ABU3LGR4_9FLAO</name>
<feature type="transmembrane region" description="Helical" evidence="4">
    <location>
        <begin position="179"/>
        <end position="200"/>
    </location>
</feature>
<dbReference type="InterPro" id="IPR018060">
    <property type="entry name" value="HTH_AraC"/>
</dbReference>
<evidence type="ECO:0000313" key="6">
    <source>
        <dbReference type="EMBL" id="MDT7832374.1"/>
    </source>
</evidence>
<dbReference type="InterPro" id="IPR018062">
    <property type="entry name" value="HTH_AraC-typ_CS"/>
</dbReference>
<feature type="transmembrane region" description="Helical" evidence="4">
    <location>
        <begin position="101"/>
        <end position="121"/>
    </location>
</feature>
<feature type="transmembrane region" description="Helical" evidence="4">
    <location>
        <begin position="35"/>
        <end position="55"/>
    </location>
</feature>
<accession>A0ABU3LGR4</accession>
<dbReference type="EMBL" id="JAVTTO010000003">
    <property type="protein sequence ID" value="MDT7832374.1"/>
    <property type="molecule type" value="Genomic_DNA"/>
</dbReference>
<feature type="domain" description="HTH araC/xylS-type" evidence="5">
    <location>
        <begin position="269"/>
        <end position="373"/>
    </location>
</feature>
<protein>
    <submittedName>
        <fullName evidence="6">Helix-turn-helix domain-containing protein</fullName>
    </submittedName>
</protein>
<comment type="caution">
    <text evidence="6">The sequence shown here is derived from an EMBL/GenBank/DDBJ whole genome shotgun (WGS) entry which is preliminary data.</text>
</comment>
<feature type="transmembrane region" description="Helical" evidence="4">
    <location>
        <begin position="141"/>
        <end position="159"/>
    </location>
</feature>